<gene>
    <name evidence="1" type="ORF">METZ01_LOCUS284987</name>
</gene>
<feature type="non-terminal residue" evidence="1">
    <location>
        <position position="151"/>
    </location>
</feature>
<sequence length="151" mass="17361">MIFRLNTLYKRDSKGKIREYTIEWTGNGVMAPGYRTVAGIQGGKMVTSEWKLTEGKNIGKVNETSPSEQAEKEAKAKWEKKEEKEYFEDIEKVDSYDKFKPMLAHDYTKRPQDFGWSQPKLDGIRCIARKDGLFTRAGKAITTCDHISEDL</sequence>
<dbReference type="EMBL" id="UINC01084998">
    <property type="protein sequence ID" value="SVC32133.1"/>
    <property type="molecule type" value="Genomic_DNA"/>
</dbReference>
<dbReference type="AlphaFoldDB" id="A0A382L845"/>
<evidence type="ECO:0008006" key="2">
    <source>
        <dbReference type="Google" id="ProtNLM"/>
    </source>
</evidence>
<accession>A0A382L845</accession>
<evidence type="ECO:0000313" key="1">
    <source>
        <dbReference type="EMBL" id="SVC32133.1"/>
    </source>
</evidence>
<organism evidence="1">
    <name type="scientific">marine metagenome</name>
    <dbReference type="NCBI Taxonomy" id="408172"/>
    <lineage>
        <taxon>unclassified sequences</taxon>
        <taxon>metagenomes</taxon>
        <taxon>ecological metagenomes</taxon>
    </lineage>
</organism>
<name>A0A382L845_9ZZZZ</name>
<dbReference type="SUPFAM" id="SSF56091">
    <property type="entry name" value="DNA ligase/mRNA capping enzyme, catalytic domain"/>
    <property type="match status" value="1"/>
</dbReference>
<proteinExistence type="predicted"/>
<protein>
    <recommendedName>
        <fullName evidence="2">ATP-dependent DNA ligase family profile domain-containing protein</fullName>
    </recommendedName>
</protein>
<reference evidence="1" key="1">
    <citation type="submission" date="2018-05" db="EMBL/GenBank/DDBJ databases">
        <authorList>
            <person name="Lanie J.A."/>
            <person name="Ng W.-L."/>
            <person name="Kazmierczak K.M."/>
            <person name="Andrzejewski T.M."/>
            <person name="Davidsen T.M."/>
            <person name="Wayne K.J."/>
            <person name="Tettelin H."/>
            <person name="Glass J.I."/>
            <person name="Rusch D."/>
            <person name="Podicherti R."/>
            <person name="Tsui H.-C.T."/>
            <person name="Winkler M.E."/>
        </authorList>
    </citation>
    <scope>NUCLEOTIDE SEQUENCE</scope>
</reference>